<evidence type="ECO:0000259" key="10">
    <source>
        <dbReference type="Pfam" id="PF01050"/>
    </source>
</evidence>
<dbReference type="InterPro" id="IPR051161">
    <property type="entry name" value="Mannose-6P_isomerase_type2"/>
</dbReference>
<keyword evidence="6" id="KW-0342">GTP-binding</keyword>
<dbReference type="SUPFAM" id="SSF53448">
    <property type="entry name" value="Nucleotide-diphospho-sugar transferases"/>
    <property type="match status" value="1"/>
</dbReference>
<keyword evidence="13" id="KW-1185">Reference proteome</keyword>
<evidence type="ECO:0000256" key="1">
    <source>
        <dbReference type="ARBA" id="ARBA00006115"/>
    </source>
</evidence>
<keyword evidence="4" id="KW-0548">Nucleotidyltransferase</keyword>
<dbReference type="InterPro" id="IPR005835">
    <property type="entry name" value="NTP_transferase_dom"/>
</dbReference>
<keyword evidence="12" id="KW-0413">Isomerase</keyword>
<comment type="catalytic activity">
    <reaction evidence="7">
        <text>alpha-D-mannose 1-phosphate + GTP + H(+) = GDP-alpha-D-mannose + diphosphate</text>
        <dbReference type="Rhea" id="RHEA:15229"/>
        <dbReference type="ChEBI" id="CHEBI:15378"/>
        <dbReference type="ChEBI" id="CHEBI:33019"/>
        <dbReference type="ChEBI" id="CHEBI:37565"/>
        <dbReference type="ChEBI" id="CHEBI:57527"/>
        <dbReference type="ChEBI" id="CHEBI:58409"/>
        <dbReference type="EC" id="2.7.7.13"/>
    </reaction>
</comment>
<dbReference type="NCBIfam" id="TIGR01479">
    <property type="entry name" value="GMP_PMI"/>
    <property type="match status" value="1"/>
</dbReference>
<evidence type="ECO:0000259" key="9">
    <source>
        <dbReference type="Pfam" id="PF00483"/>
    </source>
</evidence>
<dbReference type="Pfam" id="PF22640">
    <property type="entry name" value="ManC_GMP_beta-helix"/>
    <property type="match status" value="1"/>
</dbReference>
<evidence type="ECO:0000256" key="2">
    <source>
        <dbReference type="ARBA" id="ARBA00012387"/>
    </source>
</evidence>
<evidence type="ECO:0000256" key="5">
    <source>
        <dbReference type="ARBA" id="ARBA00022741"/>
    </source>
</evidence>
<dbReference type="Pfam" id="PF01050">
    <property type="entry name" value="MannoseP_isomer"/>
    <property type="match status" value="1"/>
</dbReference>
<dbReference type="InterPro" id="IPR011051">
    <property type="entry name" value="RmlC_Cupin_sf"/>
</dbReference>
<dbReference type="InterPro" id="IPR049577">
    <property type="entry name" value="GMPP_N"/>
</dbReference>
<feature type="domain" description="Mannose-6-phosphate isomerase type II C-terminal" evidence="10">
    <location>
        <begin position="352"/>
        <end position="464"/>
    </location>
</feature>
<sequence length="469" mass="51606">MIIPVILSGGAGTRLWPASRKGYPKPFLDFDGSGSLLQKTWQRVAQLADSQLPLIITNRDYYFQSREQLKQVSGKADFLLEPVGRNTAPAILAAAHYVNERYGAEAVMLLVAADHLIHDQAAFARSAAAAARLAAQGKLVTFGIKPQFAHTGFGYIQAGDAIAGSEGCHQVTSFHEKPDLAKAERMLAEGGYFWNSGMFCCTAGQMLAEFAEHAAHVSDAVRQCWDVSRADNEHWHMFALDQDSFGKCPDISVDYAVVEKSANVAMVGAGFDWSDIGSWDAVAALGEQALPENVINIDSQDCYFQTGKRVVAAIGLENLVVVDTPDALLISRKDRAQDVKKVVDRLKAEGSMLHEVHNTMYRPWGSYTVLEEAAGYKIKRIEVKPGQSLSLQMHHHRSEHWIVVSGMARVVNGDKEFLLGPNESTYIPAGHVHRLSNPGVIDLAIIEVQSGQYLEEDDIVRFEDHYGRQ</sequence>
<dbReference type="Gene3D" id="3.90.550.10">
    <property type="entry name" value="Spore Coat Polysaccharide Biosynthesis Protein SpsA, Chain A"/>
    <property type="match status" value="1"/>
</dbReference>
<accession>A0ABQ3HD97</accession>
<dbReference type="GO" id="GO:0016853">
    <property type="term" value="F:isomerase activity"/>
    <property type="evidence" value="ECO:0007669"/>
    <property type="project" value="UniProtKB-KW"/>
</dbReference>
<reference evidence="13" key="1">
    <citation type="journal article" date="2019" name="Int. J. Syst. Evol. Microbiol.">
        <title>The Global Catalogue of Microorganisms (GCM) 10K type strain sequencing project: providing services to taxonomists for standard genome sequencing and annotation.</title>
        <authorList>
            <consortium name="The Broad Institute Genomics Platform"/>
            <consortium name="The Broad Institute Genome Sequencing Center for Infectious Disease"/>
            <person name="Wu L."/>
            <person name="Ma J."/>
        </authorList>
    </citation>
    <scope>NUCLEOTIDE SEQUENCE [LARGE SCALE GENOMIC DNA]</scope>
    <source>
        <strain evidence="13">KCTC 23713</strain>
    </source>
</reference>
<dbReference type="InterPro" id="IPR001538">
    <property type="entry name" value="Man6P_isomerase-2_C"/>
</dbReference>
<dbReference type="PANTHER" id="PTHR46390">
    <property type="entry name" value="MANNOSE-1-PHOSPHATE GUANYLYLTRANSFERASE"/>
    <property type="match status" value="1"/>
</dbReference>
<dbReference type="PANTHER" id="PTHR46390:SF1">
    <property type="entry name" value="MANNOSE-1-PHOSPHATE GUANYLYLTRANSFERASE"/>
    <property type="match status" value="1"/>
</dbReference>
<evidence type="ECO:0000256" key="7">
    <source>
        <dbReference type="ARBA" id="ARBA00047343"/>
    </source>
</evidence>
<evidence type="ECO:0000256" key="8">
    <source>
        <dbReference type="RuleBase" id="RU004190"/>
    </source>
</evidence>
<dbReference type="InterPro" id="IPR014710">
    <property type="entry name" value="RmlC-like_jellyroll"/>
</dbReference>
<dbReference type="RefSeq" id="WP_189353576.1">
    <property type="nucleotide sequence ID" value="NZ_BMYP01000025.1"/>
</dbReference>
<dbReference type="InterPro" id="IPR054566">
    <property type="entry name" value="ManC/GMP-like_b-helix"/>
</dbReference>
<evidence type="ECO:0000313" key="13">
    <source>
        <dbReference type="Proteomes" id="UP000662678"/>
    </source>
</evidence>
<dbReference type="EC" id="2.7.7.13" evidence="2"/>
<organism evidence="12 13">
    <name type="scientific">Vogesella fluminis</name>
    <dbReference type="NCBI Taxonomy" id="1069161"/>
    <lineage>
        <taxon>Bacteria</taxon>
        <taxon>Pseudomonadati</taxon>
        <taxon>Pseudomonadota</taxon>
        <taxon>Betaproteobacteria</taxon>
        <taxon>Neisseriales</taxon>
        <taxon>Chromobacteriaceae</taxon>
        <taxon>Vogesella</taxon>
    </lineage>
</organism>
<comment type="similarity">
    <text evidence="1 8">Belongs to the mannose-6-phosphate isomerase type 2 family.</text>
</comment>
<dbReference type="Pfam" id="PF00483">
    <property type="entry name" value="NTP_transferase"/>
    <property type="match status" value="1"/>
</dbReference>
<dbReference type="CDD" id="cd02509">
    <property type="entry name" value="GDP-M1P_Guanylyltransferase"/>
    <property type="match status" value="1"/>
</dbReference>
<feature type="domain" description="Nucleotidyl transferase" evidence="9">
    <location>
        <begin position="4"/>
        <end position="284"/>
    </location>
</feature>
<comment type="caution">
    <text evidence="12">The sequence shown here is derived from an EMBL/GenBank/DDBJ whole genome shotgun (WGS) entry which is preliminary data.</text>
</comment>
<evidence type="ECO:0000256" key="3">
    <source>
        <dbReference type="ARBA" id="ARBA00022679"/>
    </source>
</evidence>
<dbReference type="EMBL" id="BMYP01000025">
    <property type="protein sequence ID" value="GHD78522.1"/>
    <property type="molecule type" value="Genomic_DNA"/>
</dbReference>
<dbReference type="Proteomes" id="UP000662678">
    <property type="component" value="Unassembled WGS sequence"/>
</dbReference>
<proteinExistence type="inferred from homology"/>
<dbReference type="CDD" id="cd02213">
    <property type="entry name" value="cupin_PMI_typeII_C"/>
    <property type="match status" value="1"/>
</dbReference>
<gene>
    <name evidence="12" type="primary">wbpW</name>
    <name evidence="12" type="ORF">GCM10011419_20700</name>
</gene>
<dbReference type="GO" id="GO:0016740">
    <property type="term" value="F:transferase activity"/>
    <property type="evidence" value="ECO:0007669"/>
    <property type="project" value="UniProtKB-KW"/>
</dbReference>
<dbReference type="InterPro" id="IPR006375">
    <property type="entry name" value="Man1P_GuaTrfase/Man6P_Isoase"/>
</dbReference>
<dbReference type="Gene3D" id="2.60.120.10">
    <property type="entry name" value="Jelly Rolls"/>
    <property type="match status" value="1"/>
</dbReference>
<evidence type="ECO:0000313" key="12">
    <source>
        <dbReference type="EMBL" id="GHD78522.1"/>
    </source>
</evidence>
<dbReference type="SUPFAM" id="SSF51182">
    <property type="entry name" value="RmlC-like cupins"/>
    <property type="match status" value="1"/>
</dbReference>
<evidence type="ECO:0000256" key="4">
    <source>
        <dbReference type="ARBA" id="ARBA00022695"/>
    </source>
</evidence>
<evidence type="ECO:0000259" key="11">
    <source>
        <dbReference type="Pfam" id="PF22640"/>
    </source>
</evidence>
<dbReference type="InterPro" id="IPR029044">
    <property type="entry name" value="Nucleotide-diphossugar_trans"/>
</dbReference>
<name>A0ABQ3HD97_9NEIS</name>
<feature type="domain" description="MannoseP isomerase/GMP-like beta-helix" evidence="11">
    <location>
        <begin position="293"/>
        <end position="346"/>
    </location>
</feature>
<keyword evidence="3 12" id="KW-0808">Transferase</keyword>
<protein>
    <recommendedName>
        <fullName evidence="2">mannose-1-phosphate guanylyltransferase</fullName>
        <ecNumber evidence="2">2.7.7.13</ecNumber>
    </recommendedName>
</protein>
<keyword evidence="5" id="KW-0547">Nucleotide-binding</keyword>
<evidence type="ECO:0000256" key="6">
    <source>
        <dbReference type="ARBA" id="ARBA00023134"/>
    </source>
</evidence>